<dbReference type="EMBL" id="ABYI02000042">
    <property type="protein sequence ID" value="EEG72316.1"/>
    <property type="molecule type" value="Genomic_DNA"/>
</dbReference>
<evidence type="ECO:0000256" key="7">
    <source>
        <dbReference type="ARBA" id="ARBA00022505"/>
    </source>
</evidence>
<comment type="pathway">
    <text evidence="3 13">Cofactor biosynthesis; molybdopterin biosynthesis.</text>
</comment>
<dbReference type="CDD" id="cd00887">
    <property type="entry name" value="MoeA"/>
    <property type="match status" value="1"/>
</dbReference>
<dbReference type="eggNOG" id="COG0303">
    <property type="taxonomic scope" value="Bacteria"/>
</dbReference>
<dbReference type="Gene3D" id="2.40.340.10">
    <property type="entry name" value="MoeA, C-terminal, domain IV"/>
    <property type="match status" value="1"/>
</dbReference>
<keyword evidence="8 13" id="KW-0808">Transferase</keyword>
<dbReference type="GO" id="GO:0006777">
    <property type="term" value="P:Mo-molybdopterin cofactor biosynthetic process"/>
    <property type="evidence" value="ECO:0007669"/>
    <property type="project" value="UniProtKB-UniRule"/>
</dbReference>
<dbReference type="NCBIfam" id="TIGR00177">
    <property type="entry name" value="molyb_syn"/>
    <property type="match status" value="1"/>
</dbReference>
<dbReference type="InterPro" id="IPR036135">
    <property type="entry name" value="MoeA_linker/N_sf"/>
</dbReference>
<dbReference type="Pfam" id="PF03453">
    <property type="entry name" value="MoeA_N"/>
    <property type="match status" value="1"/>
</dbReference>
<reference evidence="15" key="2">
    <citation type="submission" date="2013-06" db="EMBL/GenBank/DDBJ databases">
        <title>Draft genome sequence of Clostridium hylemonae (DSM 15053).</title>
        <authorList>
            <person name="Sudarsanam P."/>
            <person name="Ley R."/>
            <person name="Guruge J."/>
            <person name="Turnbaugh P.J."/>
            <person name="Mahowald M."/>
            <person name="Liep D."/>
            <person name="Gordon J."/>
        </authorList>
    </citation>
    <scope>NUCLEOTIDE SEQUENCE</scope>
    <source>
        <strain evidence="15">DSM 15053</strain>
    </source>
</reference>
<comment type="caution">
    <text evidence="15">The sequence shown here is derived from an EMBL/GenBank/DDBJ whole genome shotgun (WGS) entry which is preliminary data.</text>
</comment>
<evidence type="ECO:0000256" key="13">
    <source>
        <dbReference type="RuleBase" id="RU365090"/>
    </source>
</evidence>
<feature type="domain" description="MoaB/Mog" evidence="14">
    <location>
        <begin position="180"/>
        <end position="318"/>
    </location>
</feature>
<dbReference type="InterPro" id="IPR001453">
    <property type="entry name" value="MoaB/Mog_dom"/>
</dbReference>
<dbReference type="Pfam" id="PF03454">
    <property type="entry name" value="MoeA_C"/>
    <property type="match status" value="1"/>
</dbReference>
<dbReference type="SMART" id="SM00852">
    <property type="entry name" value="MoCF_biosynth"/>
    <property type="match status" value="1"/>
</dbReference>
<dbReference type="Gene3D" id="3.90.105.10">
    <property type="entry name" value="Molybdopterin biosynthesis moea protein, domain 2"/>
    <property type="match status" value="1"/>
</dbReference>
<dbReference type="SUPFAM" id="SSF63867">
    <property type="entry name" value="MoeA C-terminal domain-like"/>
    <property type="match status" value="1"/>
</dbReference>
<keyword evidence="7 13" id="KW-0500">Molybdenum</keyword>
<evidence type="ECO:0000256" key="10">
    <source>
        <dbReference type="ARBA" id="ARBA00022842"/>
    </source>
</evidence>
<dbReference type="GO" id="GO:0046872">
    <property type="term" value="F:metal ion binding"/>
    <property type="evidence" value="ECO:0007669"/>
    <property type="project" value="UniProtKB-UniRule"/>
</dbReference>
<evidence type="ECO:0000256" key="6">
    <source>
        <dbReference type="ARBA" id="ARBA00021108"/>
    </source>
</evidence>
<comment type="similarity">
    <text evidence="4 13">Belongs to the MoeA family.</text>
</comment>
<name>C0C6I1_9FIRM</name>
<dbReference type="RefSeq" id="WP_006445059.1">
    <property type="nucleotide sequence ID" value="NZ_CP036524.1"/>
</dbReference>
<dbReference type="SUPFAM" id="SSF63882">
    <property type="entry name" value="MoeA N-terminal region -like"/>
    <property type="match status" value="1"/>
</dbReference>
<evidence type="ECO:0000313" key="16">
    <source>
        <dbReference type="Proteomes" id="UP000004893"/>
    </source>
</evidence>
<dbReference type="InterPro" id="IPR005110">
    <property type="entry name" value="MoeA_linker/N"/>
</dbReference>
<protein>
    <recommendedName>
        <fullName evidence="6 13">Molybdopterin molybdenumtransferase</fullName>
        <ecNumber evidence="5 13">2.10.1.1</ecNumber>
    </recommendedName>
</protein>
<keyword evidence="10 13" id="KW-0460">Magnesium</keyword>
<gene>
    <name evidence="15" type="ORF">CLOHYLEM_07718</name>
</gene>
<comment type="catalytic activity">
    <reaction evidence="12">
        <text>adenylyl-molybdopterin + molybdate = Mo-molybdopterin + AMP + H(+)</text>
        <dbReference type="Rhea" id="RHEA:35047"/>
        <dbReference type="ChEBI" id="CHEBI:15378"/>
        <dbReference type="ChEBI" id="CHEBI:36264"/>
        <dbReference type="ChEBI" id="CHEBI:62727"/>
        <dbReference type="ChEBI" id="CHEBI:71302"/>
        <dbReference type="ChEBI" id="CHEBI:456215"/>
        <dbReference type="EC" id="2.10.1.1"/>
    </reaction>
</comment>
<dbReference type="EC" id="2.10.1.1" evidence="5 13"/>
<dbReference type="PANTHER" id="PTHR10192:SF5">
    <property type="entry name" value="GEPHYRIN"/>
    <property type="match status" value="1"/>
</dbReference>
<dbReference type="NCBIfam" id="NF045515">
    <property type="entry name" value="Glp_gephyrin"/>
    <property type="match status" value="1"/>
</dbReference>
<evidence type="ECO:0000259" key="14">
    <source>
        <dbReference type="SMART" id="SM00852"/>
    </source>
</evidence>
<evidence type="ECO:0000256" key="11">
    <source>
        <dbReference type="ARBA" id="ARBA00023150"/>
    </source>
</evidence>
<dbReference type="Gene3D" id="2.170.190.11">
    <property type="entry name" value="Molybdopterin biosynthesis moea protein, domain 3"/>
    <property type="match status" value="1"/>
</dbReference>
<evidence type="ECO:0000256" key="5">
    <source>
        <dbReference type="ARBA" id="ARBA00013269"/>
    </source>
</evidence>
<organism evidence="15 16">
    <name type="scientific">[Clostridium] hylemonae DSM 15053</name>
    <dbReference type="NCBI Taxonomy" id="553973"/>
    <lineage>
        <taxon>Bacteria</taxon>
        <taxon>Bacillati</taxon>
        <taxon>Bacillota</taxon>
        <taxon>Clostridia</taxon>
        <taxon>Lachnospirales</taxon>
        <taxon>Lachnospiraceae</taxon>
    </lineage>
</organism>
<evidence type="ECO:0000256" key="4">
    <source>
        <dbReference type="ARBA" id="ARBA00010763"/>
    </source>
</evidence>
<dbReference type="HOGENOM" id="CLU_010186_7_1_9"/>
<dbReference type="InterPro" id="IPR038987">
    <property type="entry name" value="MoeA-like"/>
</dbReference>
<dbReference type="Proteomes" id="UP000004893">
    <property type="component" value="Unassembled WGS sequence"/>
</dbReference>
<dbReference type="Gene3D" id="3.40.980.10">
    <property type="entry name" value="MoaB/Mog-like domain"/>
    <property type="match status" value="1"/>
</dbReference>
<dbReference type="UniPathway" id="UPA00344"/>
<dbReference type="InterPro" id="IPR036425">
    <property type="entry name" value="MoaB/Mog-like_dom_sf"/>
</dbReference>
<dbReference type="GO" id="GO:0005829">
    <property type="term" value="C:cytosol"/>
    <property type="evidence" value="ECO:0007669"/>
    <property type="project" value="TreeGrafter"/>
</dbReference>
<dbReference type="InterPro" id="IPR036688">
    <property type="entry name" value="MoeA_C_domain_IV_sf"/>
</dbReference>
<dbReference type="Pfam" id="PF00994">
    <property type="entry name" value="MoCF_biosynth"/>
    <property type="match status" value="1"/>
</dbReference>
<evidence type="ECO:0000256" key="8">
    <source>
        <dbReference type="ARBA" id="ARBA00022679"/>
    </source>
</evidence>
<sequence length="399" mass="42738">MVTLEEAQRILNAHVKQTEGTKECSLSEALGRRIGEDLAARTDQPPFPRSPLDGYAVRAGDIRGACAQNPAVLNVAGELPAGVPAVQSLGPGQAVRIMTGAPIPEGTDAVIRQEDTDYGEEKVQIYRSVKPCENICFQGEDYRAGTHIIRNGERMDAVNIALAAGMGYERVRVRKKPAVAVLTTGSELQEPGRPLRPGAVYDSNRYLVEARLREWGITPFYAGRIEDDAGKAAGCLARISKEADLIITTGGVSVGKMDIMHDVIERLGAERLFWRVKLKPGSPAMASVYEGAVIISLSGNPFGAAAGMELLVRPALYHMTGDSALAPVRQQAVMENGFPKKSGSRRFVRAVWASGMVRVPEGSHSSGSLSSMKGCNCLIDIPAGNEGLCKGDSVWIILL</sequence>
<keyword evidence="11 13" id="KW-0501">Molybdenum cofactor biosynthesis</keyword>
<dbReference type="InterPro" id="IPR005111">
    <property type="entry name" value="MoeA_C_domain_IV"/>
</dbReference>
<dbReference type="AlphaFoldDB" id="C0C6I1"/>
<evidence type="ECO:0000256" key="9">
    <source>
        <dbReference type="ARBA" id="ARBA00022723"/>
    </source>
</evidence>
<evidence type="ECO:0000256" key="1">
    <source>
        <dbReference type="ARBA" id="ARBA00001946"/>
    </source>
</evidence>
<reference evidence="15" key="1">
    <citation type="submission" date="2009-02" db="EMBL/GenBank/DDBJ databases">
        <authorList>
            <person name="Fulton L."/>
            <person name="Clifton S."/>
            <person name="Fulton B."/>
            <person name="Xu J."/>
            <person name="Minx P."/>
            <person name="Pepin K.H."/>
            <person name="Johnson M."/>
            <person name="Bhonagiri V."/>
            <person name="Nash W.E."/>
            <person name="Mardis E.R."/>
            <person name="Wilson R.K."/>
        </authorList>
    </citation>
    <scope>NUCLEOTIDE SEQUENCE [LARGE SCALE GENOMIC DNA]</scope>
    <source>
        <strain evidence="15">DSM 15053</strain>
    </source>
</reference>
<comment type="cofactor">
    <cofactor evidence="1 13">
        <name>Mg(2+)</name>
        <dbReference type="ChEBI" id="CHEBI:18420"/>
    </cofactor>
</comment>
<evidence type="ECO:0000256" key="12">
    <source>
        <dbReference type="ARBA" id="ARBA00047317"/>
    </source>
</evidence>
<accession>C0C6I1</accession>
<proteinExistence type="inferred from homology"/>
<keyword evidence="16" id="KW-1185">Reference proteome</keyword>
<dbReference type="GO" id="GO:0061599">
    <property type="term" value="F:molybdopterin molybdotransferase activity"/>
    <property type="evidence" value="ECO:0007669"/>
    <property type="project" value="UniProtKB-UniRule"/>
</dbReference>
<evidence type="ECO:0000256" key="3">
    <source>
        <dbReference type="ARBA" id="ARBA00005046"/>
    </source>
</evidence>
<dbReference type="FunFam" id="2.170.190.11:FF:000001">
    <property type="entry name" value="Molybdopterin molybdenumtransferase"/>
    <property type="match status" value="1"/>
</dbReference>
<evidence type="ECO:0000256" key="2">
    <source>
        <dbReference type="ARBA" id="ARBA00002901"/>
    </source>
</evidence>
<dbReference type="SUPFAM" id="SSF53218">
    <property type="entry name" value="Molybdenum cofactor biosynthesis proteins"/>
    <property type="match status" value="1"/>
</dbReference>
<keyword evidence="9 13" id="KW-0479">Metal-binding</keyword>
<dbReference type="STRING" id="553973.CLOHYLEM_07718"/>
<dbReference type="FunFam" id="3.40.980.10:FF:000004">
    <property type="entry name" value="Molybdopterin molybdenumtransferase"/>
    <property type="match status" value="1"/>
</dbReference>
<dbReference type="PANTHER" id="PTHR10192">
    <property type="entry name" value="MOLYBDOPTERIN BIOSYNTHESIS PROTEIN"/>
    <property type="match status" value="1"/>
</dbReference>
<comment type="function">
    <text evidence="2 13">Catalyzes the insertion of molybdate into adenylated molybdopterin with the concomitant release of AMP.</text>
</comment>
<evidence type="ECO:0000313" key="15">
    <source>
        <dbReference type="EMBL" id="EEG72316.1"/>
    </source>
</evidence>